<reference evidence="2 3" key="2">
    <citation type="submission" date="2017-06" db="EMBL/GenBank/DDBJ databases">
        <authorList>
            <person name="Varghese N."/>
            <person name="Submissions S."/>
        </authorList>
    </citation>
    <scope>NUCLEOTIDE SEQUENCE [LARGE SCALE GENOMIC DNA]</scope>
    <source>
        <strain evidence="2 3">RLD-1</strain>
    </source>
</reference>
<dbReference type="InterPro" id="IPR021259">
    <property type="entry name" value="DUF2817"/>
</dbReference>
<dbReference type="Proteomes" id="UP000199693">
    <property type="component" value="Unassembled WGS sequence"/>
</dbReference>
<evidence type="ECO:0000313" key="1">
    <source>
        <dbReference type="EMBL" id="SDI32571.1"/>
    </source>
</evidence>
<keyword evidence="3" id="KW-1185">Reference proteome</keyword>
<evidence type="ECO:0000313" key="3">
    <source>
        <dbReference type="Proteomes" id="UP000198309"/>
    </source>
</evidence>
<evidence type="ECO:0008006" key="5">
    <source>
        <dbReference type="Google" id="ProtNLM"/>
    </source>
</evidence>
<name>A0A239EAZ6_9PSED</name>
<dbReference type="Gene3D" id="3.40.630.10">
    <property type="entry name" value="Zn peptidases"/>
    <property type="match status" value="1"/>
</dbReference>
<dbReference type="EMBL" id="FNEC01000004">
    <property type="protein sequence ID" value="SDI32571.1"/>
    <property type="molecule type" value="Genomic_DNA"/>
</dbReference>
<proteinExistence type="predicted"/>
<dbReference type="Pfam" id="PF10994">
    <property type="entry name" value="DUF2817"/>
    <property type="match status" value="1"/>
</dbReference>
<evidence type="ECO:0000313" key="4">
    <source>
        <dbReference type="Proteomes" id="UP000199693"/>
    </source>
</evidence>
<organism evidence="1 4">
    <name type="scientific">Pseudomonas delhiensis</name>
    <dbReference type="NCBI Taxonomy" id="366289"/>
    <lineage>
        <taxon>Bacteria</taxon>
        <taxon>Pseudomonadati</taxon>
        <taxon>Pseudomonadota</taxon>
        <taxon>Gammaproteobacteria</taxon>
        <taxon>Pseudomonadales</taxon>
        <taxon>Pseudomonadaceae</taxon>
        <taxon>Pseudomonas</taxon>
    </lineage>
</organism>
<dbReference type="RefSeq" id="WP_089389767.1">
    <property type="nucleotide sequence ID" value="NZ_FNEC01000004.1"/>
</dbReference>
<sequence>MTPSACFSQSYAEARGKFLAACTAAGLDVESHIHPLPGRDGELLALDVARAGPAHSHHLLIVSSGCHGVEGFCGSAVQIALLRDAQWLADALAGDCAVLFLHAANPYGFSWWRRWTHENVDLNRNFLDFSTPPPQNPGYQALDPLLIPPHWPARMSHARLLLHALRHGRQSLQAAISAGQASHPRGLFYVGSEPTWSNRAVRAVLRRHGQQCRELAWIDLHTGLGPRGHGEYIHSGEPTAESLNRARAWWGEALRSSEEGNSVSVRLSGKMAHAALEECPQARLTPMTLEFGTLPGLQVLDALRAEQWLECTAQVPADKAARIKRQLRDAFYVDADDWKQQVLEQSRVAVDQALSGLRATA</sequence>
<dbReference type="EMBL" id="FZPC01000001">
    <property type="protein sequence ID" value="SNS41418.1"/>
    <property type="molecule type" value="Genomic_DNA"/>
</dbReference>
<gene>
    <name evidence="1" type="ORF">SAMN05216189_100448</name>
    <name evidence="2" type="ORF">SAMN06295949_101323</name>
</gene>
<dbReference type="CDD" id="cd06233">
    <property type="entry name" value="M14-like"/>
    <property type="match status" value="1"/>
</dbReference>
<evidence type="ECO:0000313" key="2">
    <source>
        <dbReference type="EMBL" id="SNS41418.1"/>
    </source>
</evidence>
<accession>A0A239EAZ6</accession>
<reference evidence="1 4" key="1">
    <citation type="submission" date="2016-10" db="EMBL/GenBank/DDBJ databases">
        <authorList>
            <person name="de Groot N.N."/>
        </authorList>
    </citation>
    <scope>NUCLEOTIDE SEQUENCE [LARGE SCALE GENOMIC DNA]</scope>
    <source>
        <strain evidence="1 4">CCM 7361</strain>
    </source>
</reference>
<dbReference type="AlphaFoldDB" id="A0A239EAZ6"/>
<dbReference type="SUPFAM" id="SSF53187">
    <property type="entry name" value="Zn-dependent exopeptidases"/>
    <property type="match status" value="1"/>
</dbReference>
<protein>
    <recommendedName>
        <fullName evidence="5">DUF2817 domain-containing protein</fullName>
    </recommendedName>
</protein>
<dbReference type="Proteomes" id="UP000198309">
    <property type="component" value="Unassembled WGS sequence"/>
</dbReference>